<dbReference type="InterPro" id="IPR007492">
    <property type="entry name" value="LytTR_DNA-bd_dom"/>
</dbReference>
<sequence>MTHLTAIAIDDEPRALEVVEIHAARVPFLDLKATFTDAFEAIPYLQQNKIDLLFLDIKMPDISGIEFINILQKVPMVVFTTAYSEYAVKGFELDAIDYLLKPFSLARFTKACNKALEISQLSKESAPDYIFLKTGYEEEKVFFDDILYIEAEGNYMSFILKNKKLLSRQSISETLNILPSSQFVRIHRSYIVAINKIQKITRQAVWIAGKEISVGASYEEKLLEIREKLKN</sequence>
<keyword evidence="1" id="KW-0597">Phosphoprotein</keyword>
<proteinExistence type="predicted"/>
<evidence type="ECO:0000259" key="3">
    <source>
        <dbReference type="PROSITE" id="PS50930"/>
    </source>
</evidence>
<dbReference type="SMART" id="SM00448">
    <property type="entry name" value="REC"/>
    <property type="match status" value="1"/>
</dbReference>
<feature type="domain" description="HTH LytTR-type" evidence="3">
    <location>
        <begin position="144"/>
        <end position="231"/>
    </location>
</feature>
<dbReference type="Pfam" id="PF04397">
    <property type="entry name" value="LytTR"/>
    <property type="match status" value="1"/>
</dbReference>
<dbReference type="EMBL" id="JBHULC010000011">
    <property type="protein sequence ID" value="MFD2521556.1"/>
    <property type="molecule type" value="Genomic_DNA"/>
</dbReference>
<protein>
    <submittedName>
        <fullName evidence="4">LytR/AlgR family response regulator transcription factor</fullName>
    </submittedName>
</protein>
<reference evidence="5" key="1">
    <citation type="journal article" date="2019" name="Int. J. Syst. Evol. Microbiol.">
        <title>The Global Catalogue of Microorganisms (GCM) 10K type strain sequencing project: providing services to taxonomists for standard genome sequencing and annotation.</title>
        <authorList>
            <consortium name="The Broad Institute Genomics Platform"/>
            <consortium name="The Broad Institute Genome Sequencing Center for Infectious Disease"/>
            <person name="Wu L."/>
            <person name="Ma J."/>
        </authorList>
    </citation>
    <scope>NUCLEOTIDE SEQUENCE [LARGE SCALE GENOMIC DNA]</scope>
    <source>
        <strain evidence="5">KCTC 52344</strain>
    </source>
</reference>
<evidence type="ECO:0000313" key="4">
    <source>
        <dbReference type="EMBL" id="MFD2521556.1"/>
    </source>
</evidence>
<accession>A0ABW5J9W5</accession>
<keyword evidence="5" id="KW-1185">Reference proteome</keyword>
<evidence type="ECO:0000313" key="5">
    <source>
        <dbReference type="Proteomes" id="UP001597510"/>
    </source>
</evidence>
<dbReference type="Pfam" id="PF00072">
    <property type="entry name" value="Response_reg"/>
    <property type="match status" value="1"/>
</dbReference>
<dbReference type="PANTHER" id="PTHR37299:SF1">
    <property type="entry name" value="STAGE 0 SPORULATION PROTEIN A HOMOLOG"/>
    <property type="match status" value="1"/>
</dbReference>
<organism evidence="4 5">
    <name type="scientific">Emticicia soli</name>
    <dbReference type="NCBI Taxonomy" id="2027878"/>
    <lineage>
        <taxon>Bacteria</taxon>
        <taxon>Pseudomonadati</taxon>
        <taxon>Bacteroidota</taxon>
        <taxon>Cytophagia</taxon>
        <taxon>Cytophagales</taxon>
        <taxon>Leadbetterellaceae</taxon>
        <taxon>Emticicia</taxon>
    </lineage>
</organism>
<dbReference type="PANTHER" id="PTHR37299">
    <property type="entry name" value="TRANSCRIPTIONAL REGULATOR-RELATED"/>
    <property type="match status" value="1"/>
</dbReference>
<dbReference type="SMART" id="SM00850">
    <property type="entry name" value="LytTR"/>
    <property type="match status" value="1"/>
</dbReference>
<dbReference type="InterPro" id="IPR001789">
    <property type="entry name" value="Sig_transdc_resp-reg_receiver"/>
</dbReference>
<dbReference type="Gene3D" id="2.40.50.1020">
    <property type="entry name" value="LytTr DNA-binding domain"/>
    <property type="match status" value="1"/>
</dbReference>
<dbReference type="PROSITE" id="PS50930">
    <property type="entry name" value="HTH_LYTTR"/>
    <property type="match status" value="1"/>
</dbReference>
<gene>
    <name evidence="4" type="ORF">ACFSR2_11710</name>
</gene>
<dbReference type="Proteomes" id="UP001597510">
    <property type="component" value="Unassembled WGS sequence"/>
</dbReference>
<feature type="domain" description="Response regulatory" evidence="2">
    <location>
        <begin position="5"/>
        <end position="116"/>
    </location>
</feature>
<dbReference type="Gene3D" id="3.40.50.2300">
    <property type="match status" value="1"/>
</dbReference>
<dbReference type="SUPFAM" id="SSF52172">
    <property type="entry name" value="CheY-like"/>
    <property type="match status" value="1"/>
</dbReference>
<evidence type="ECO:0000259" key="2">
    <source>
        <dbReference type="PROSITE" id="PS50110"/>
    </source>
</evidence>
<dbReference type="PROSITE" id="PS50110">
    <property type="entry name" value="RESPONSE_REGULATORY"/>
    <property type="match status" value="1"/>
</dbReference>
<feature type="modified residue" description="4-aspartylphosphate" evidence="1">
    <location>
        <position position="56"/>
    </location>
</feature>
<dbReference type="RefSeq" id="WP_340235743.1">
    <property type="nucleotide sequence ID" value="NZ_JBBEWC010000005.1"/>
</dbReference>
<dbReference type="InterPro" id="IPR011006">
    <property type="entry name" value="CheY-like_superfamily"/>
</dbReference>
<name>A0ABW5J9W5_9BACT</name>
<evidence type="ECO:0000256" key="1">
    <source>
        <dbReference type="PROSITE-ProRule" id="PRU00169"/>
    </source>
</evidence>
<dbReference type="InterPro" id="IPR046947">
    <property type="entry name" value="LytR-like"/>
</dbReference>
<comment type="caution">
    <text evidence="4">The sequence shown here is derived from an EMBL/GenBank/DDBJ whole genome shotgun (WGS) entry which is preliminary data.</text>
</comment>